<feature type="chain" id="PRO_5035263233" evidence="1">
    <location>
        <begin position="30"/>
        <end position="275"/>
    </location>
</feature>
<dbReference type="PIRSF" id="PIRSF031679">
    <property type="entry name" value="Mtase_Alr7345_prd"/>
    <property type="match status" value="1"/>
</dbReference>
<dbReference type="GO" id="GO:0032259">
    <property type="term" value="P:methylation"/>
    <property type="evidence" value="ECO:0007669"/>
    <property type="project" value="UniProtKB-KW"/>
</dbReference>
<dbReference type="KEGG" id="scor:J3U87_34205"/>
<evidence type="ECO:0000313" key="3">
    <source>
        <dbReference type="Proteomes" id="UP000663929"/>
    </source>
</evidence>
<sequence>MLKNGTKILLTLSLSVAAAVSAFGGGSLADIANGAHRSEEHKARNGARHPVETLQFFGIEADMKVVEIHPGNKAWYTEVLAPYLQEKGTYVAMGHPRDSQNEHIQNGHEVFDKKLASNPIYSKVRTAEIRNAKAEGIEPGSADMVLTFRNVHNFITHDRNPDGMFKMFHDLLKPGGILGVVQHRDSAETVTGPLGERGYLTEDVVVALAEKAGFKLVAKSEINANPKDTKDHPYGVWTLPPTLYHEGENADPAKWIAIGESDRMTLKFIKSGKGS</sequence>
<dbReference type="Proteomes" id="UP000663929">
    <property type="component" value="Chromosome"/>
</dbReference>
<dbReference type="EMBL" id="CP071793">
    <property type="protein sequence ID" value="QTD50667.1"/>
    <property type="molecule type" value="Genomic_DNA"/>
</dbReference>
<keyword evidence="2" id="KW-0489">Methyltransferase</keyword>
<dbReference type="InterPro" id="IPR016980">
    <property type="entry name" value="S-AdoMet-dep_MeTrfase_Alr7345"/>
</dbReference>
<dbReference type="SUPFAM" id="SSF53335">
    <property type="entry name" value="S-adenosyl-L-methionine-dependent methyltransferases"/>
    <property type="match status" value="1"/>
</dbReference>
<protein>
    <submittedName>
        <fullName evidence="2">Class I SAM-dependent methyltransferase</fullName>
    </submittedName>
</protein>
<keyword evidence="2" id="KW-0808">Transferase</keyword>
<dbReference type="RefSeq" id="WP_237380556.1">
    <property type="nucleotide sequence ID" value="NZ_CP071793.1"/>
</dbReference>
<proteinExistence type="predicted"/>
<gene>
    <name evidence="2" type="ORF">J3U87_34205</name>
</gene>
<dbReference type="GO" id="GO:0008168">
    <property type="term" value="F:methyltransferase activity"/>
    <property type="evidence" value="ECO:0007669"/>
    <property type="project" value="UniProtKB-KW"/>
</dbReference>
<reference evidence="2" key="1">
    <citation type="submission" date="2021-03" db="EMBL/GenBank/DDBJ databases">
        <title>Acanthopleuribacteraceae sp. M133.</title>
        <authorList>
            <person name="Wang G."/>
        </authorList>
    </citation>
    <scope>NUCLEOTIDE SEQUENCE</scope>
    <source>
        <strain evidence="2">M133</strain>
    </source>
</reference>
<feature type="signal peptide" evidence="1">
    <location>
        <begin position="1"/>
        <end position="29"/>
    </location>
</feature>
<dbReference type="InterPro" id="IPR029063">
    <property type="entry name" value="SAM-dependent_MTases_sf"/>
</dbReference>
<evidence type="ECO:0000313" key="2">
    <source>
        <dbReference type="EMBL" id="QTD50667.1"/>
    </source>
</evidence>
<accession>A0A8A4TMI2</accession>
<dbReference type="AlphaFoldDB" id="A0A8A4TMI2"/>
<organism evidence="2 3">
    <name type="scientific">Sulfidibacter corallicola</name>
    <dbReference type="NCBI Taxonomy" id="2818388"/>
    <lineage>
        <taxon>Bacteria</taxon>
        <taxon>Pseudomonadati</taxon>
        <taxon>Acidobacteriota</taxon>
        <taxon>Holophagae</taxon>
        <taxon>Acanthopleuribacterales</taxon>
        <taxon>Acanthopleuribacteraceae</taxon>
        <taxon>Sulfidibacter</taxon>
    </lineage>
</organism>
<evidence type="ECO:0000256" key="1">
    <source>
        <dbReference type="SAM" id="SignalP"/>
    </source>
</evidence>
<name>A0A8A4TMI2_SULCO</name>
<keyword evidence="1" id="KW-0732">Signal</keyword>
<keyword evidence="3" id="KW-1185">Reference proteome</keyword>
<dbReference type="Gene3D" id="3.40.50.150">
    <property type="entry name" value="Vaccinia Virus protein VP39"/>
    <property type="match status" value="1"/>
</dbReference>